<evidence type="ECO:0000313" key="4">
    <source>
        <dbReference type="Proteomes" id="UP000308768"/>
    </source>
</evidence>
<evidence type="ECO:0000256" key="1">
    <source>
        <dbReference type="SAM" id="MobiDB-lite"/>
    </source>
</evidence>
<dbReference type="InterPro" id="IPR057965">
    <property type="entry name" value="STEEP1_dom"/>
</dbReference>
<name>A0A4U0W2Y5_9PEZI</name>
<sequence>MDSDSRPQPSPSPPSSSSLSSPTAHLHTYHCICTSLILASTTPLTALSVRASPSLDKASILPLPPPPRSSSPSDSDDEDPSFSSQKRPRSTHYVLLLSTLLDRKPIIVRRTDGFEKRWLQRCGRCRVVIGYQLDASQYADAGEDEQEEARRDGKREDMVYLLPGGLVSTEDMRAGRGMEGVEALGQR</sequence>
<accession>A0A4U0W2Y5</accession>
<feature type="region of interest" description="Disordered" evidence="1">
    <location>
        <begin position="56"/>
        <end position="88"/>
    </location>
</feature>
<dbReference type="Pfam" id="PF25809">
    <property type="entry name" value="STEEP1"/>
    <property type="match status" value="1"/>
</dbReference>
<feature type="domain" description="STEEP1" evidence="2">
    <location>
        <begin position="22"/>
        <end position="172"/>
    </location>
</feature>
<dbReference type="AlphaFoldDB" id="A0A4U0W2Y5"/>
<dbReference type="OrthoDB" id="418131at2759"/>
<evidence type="ECO:0000259" key="2">
    <source>
        <dbReference type="Pfam" id="PF25809"/>
    </source>
</evidence>
<reference evidence="3 4" key="1">
    <citation type="submission" date="2017-03" db="EMBL/GenBank/DDBJ databases">
        <title>Genomes of endolithic fungi from Antarctica.</title>
        <authorList>
            <person name="Coleine C."/>
            <person name="Masonjones S."/>
            <person name="Stajich J.E."/>
        </authorList>
    </citation>
    <scope>NUCLEOTIDE SEQUENCE [LARGE SCALE GENOMIC DNA]</scope>
    <source>
        <strain evidence="3 4">CCFEE 5187</strain>
    </source>
</reference>
<gene>
    <name evidence="3" type="ORF">B0A49_08930</name>
</gene>
<proteinExistence type="predicted"/>
<protein>
    <recommendedName>
        <fullName evidence="2">STEEP1 domain-containing protein</fullName>
    </recommendedName>
</protein>
<organism evidence="3 4">
    <name type="scientific">Cryomyces minteri</name>
    <dbReference type="NCBI Taxonomy" id="331657"/>
    <lineage>
        <taxon>Eukaryota</taxon>
        <taxon>Fungi</taxon>
        <taxon>Dikarya</taxon>
        <taxon>Ascomycota</taxon>
        <taxon>Pezizomycotina</taxon>
        <taxon>Dothideomycetes</taxon>
        <taxon>Dothideomycetes incertae sedis</taxon>
        <taxon>Cryomyces</taxon>
    </lineage>
</organism>
<feature type="region of interest" description="Disordered" evidence="1">
    <location>
        <begin position="1"/>
        <end position="21"/>
    </location>
</feature>
<dbReference type="Proteomes" id="UP000308768">
    <property type="component" value="Unassembled WGS sequence"/>
</dbReference>
<comment type="caution">
    <text evidence="3">The sequence shown here is derived from an EMBL/GenBank/DDBJ whole genome shotgun (WGS) entry which is preliminary data.</text>
</comment>
<evidence type="ECO:0000313" key="3">
    <source>
        <dbReference type="EMBL" id="TKA56323.1"/>
    </source>
</evidence>
<dbReference type="EMBL" id="NAJN01002184">
    <property type="protein sequence ID" value="TKA56323.1"/>
    <property type="molecule type" value="Genomic_DNA"/>
</dbReference>
<dbReference type="STRING" id="331657.A0A4U0W2Y5"/>
<keyword evidence="4" id="KW-1185">Reference proteome</keyword>